<proteinExistence type="predicted"/>
<keyword evidence="3" id="KW-1185">Reference proteome</keyword>
<feature type="region of interest" description="Disordered" evidence="1">
    <location>
        <begin position="1"/>
        <end position="24"/>
    </location>
</feature>
<protein>
    <submittedName>
        <fullName evidence="2">Uncharacterized protein</fullName>
    </submittedName>
</protein>
<comment type="caution">
    <text evidence="2">The sequence shown here is derived from an EMBL/GenBank/DDBJ whole genome shotgun (WGS) entry which is preliminary data.</text>
</comment>
<evidence type="ECO:0000313" key="3">
    <source>
        <dbReference type="Proteomes" id="UP001221150"/>
    </source>
</evidence>
<accession>A0ABT6AHE5</accession>
<name>A0ABT6AHE5_9ACTN</name>
<dbReference type="Proteomes" id="UP001221150">
    <property type="component" value="Unassembled WGS sequence"/>
</dbReference>
<gene>
    <name evidence="2" type="ORF">P3H78_32655</name>
</gene>
<feature type="region of interest" description="Disordered" evidence="1">
    <location>
        <begin position="134"/>
        <end position="172"/>
    </location>
</feature>
<sequence>MPATLLTRTAPVPPPELAQTAQPQSVGPGWEVLLMPEPLGRLVVDSLAGRPARTAPLGWVFTHAGRWGIFLPLQSDQPAWPSCTTYLKAGASVTLPPDEARSKTPASRWVSRDGEQLSRPLLLHPVLTALAPCDAGPASCATGPPDAVAARRSGSPPEAAERHRNTEQILTA</sequence>
<dbReference type="EMBL" id="JARJBB010000059">
    <property type="protein sequence ID" value="MDF3303275.1"/>
    <property type="molecule type" value="Genomic_DNA"/>
</dbReference>
<evidence type="ECO:0000313" key="2">
    <source>
        <dbReference type="EMBL" id="MDF3303275.1"/>
    </source>
</evidence>
<evidence type="ECO:0000256" key="1">
    <source>
        <dbReference type="SAM" id="MobiDB-lite"/>
    </source>
</evidence>
<reference evidence="2 3" key="1">
    <citation type="submission" date="2023-03" db="EMBL/GenBank/DDBJ databases">
        <title>Draft genome sequence of Streptomyces sp. K1PA1 isolated from peat swamp forest in Thailand.</title>
        <authorList>
            <person name="Klaysubun C."/>
            <person name="Duangmal K."/>
        </authorList>
    </citation>
    <scope>NUCLEOTIDE SEQUENCE [LARGE SCALE GENOMIC DNA]</scope>
    <source>
        <strain evidence="2 3">K1PA1</strain>
    </source>
</reference>
<dbReference type="RefSeq" id="WP_276112808.1">
    <property type="nucleotide sequence ID" value="NZ_JARJBB010000059.1"/>
</dbReference>
<organism evidence="2 3">
    <name type="scientific">Streptomyces tropicalis</name>
    <dbReference type="NCBI Taxonomy" id="3034234"/>
    <lineage>
        <taxon>Bacteria</taxon>
        <taxon>Bacillati</taxon>
        <taxon>Actinomycetota</taxon>
        <taxon>Actinomycetes</taxon>
        <taxon>Kitasatosporales</taxon>
        <taxon>Streptomycetaceae</taxon>
        <taxon>Streptomyces</taxon>
    </lineage>
</organism>